<keyword evidence="2" id="KW-1185">Reference proteome</keyword>
<evidence type="ECO:0000313" key="2">
    <source>
        <dbReference type="Proteomes" id="UP001054837"/>
    </source>
</evidence>
<dbReference type="AlphaFoldDB" id="A0AAV4TXB3"/>
<organism evidence="1 2">
    <name type="scientific">Caerostris darwini</name>
    <dbReference type="NCBI Taxonomy" id="1538125"/>
    <lineage>
        <taxon>Eukaryota</taxon>
        <taxon>Metazoa</taxon>
        <taxon>Ecdysozoa</taxon>
        <taxon>Arthropoda</taxon>
        <taxon>Chelicerata</taxon>
        <taxon>Arachnida</taxon>
        <taxon>Araneae</taxon>
        <taxon>Araneomorphae</taxon>
        <taxon>Entelegynae</taxon>
        <taxon>Araneoidea</taxon>
        <taxon>Araneidae</taxon>
        <taxon>Caerostris</taxon>
    </lineage>
</organism>
<proteinExistence type="predicted"/>
<name>A0AAV4TXB3_9ARAC</name>
<sequence>MHPQITICTQRKEGKRGKISLLAVNQNSCVIVIHVWCHQGRSGSPFWKTCITIPLRWRGISQCYSPGKLERLFSGKSFLTKSKRDRSPFHLVVVRKAGAIVFLRPVGFVSRDWKRTSSSCLVGLLFWKKLFKQR</sequence>
<accession>A0AAV4TXB3</accession>
<protein>
    <submittedName>
        <fullName evidence="1">Uncharacterized protein</fullName>
    </submittedName>
</protein>
<reference evidence="1 2" key="1">
    <citation type="submission" date="2021-06" db="EMBL/GenBank/DDBJ databases">
        <title>Caerostris darwini draft genome.</title>
        <authorList>
            <person name="Kono N."/>
            <person name="Arakawa K."/>
        </authorList>
    </citation>
    <scope>NUCLEOTIDE SEQUENCE [LARGE SCALE GENOMIC DNA]</scope>
</reference>
<dbReference type="EMBL" id="BPLQ01010316">
    <property type="protein sequence ID" value="GIY49912.1"/>
    <property type="molecule type" value="Genomic_DNA"/>
</dbReference>
<dbReference type="Proteomes" id="UP001054837">
    <property type="component" value="Unassembled WGS sequence"/>
</dbReference>
<evidence type="ECO:0000313" key="1">
    <source>
        <dbReference type="EMBL" id="GIY49912.1"/>
    </source>
</evidence>
<comment type="caution">
    <text evidence="1">The sequence shown here is derived from an EMBL/GenBank/DDBJ whole genome shotgun (WGS) entry which is preliminary data.</text>
</comment>
<gene>
    <name evidence="1" type="ORF">CDAR_465671</name>
</gene>